<dbReference type="Gene3D" id="3.40.50.11900">
    <property type="match status" value="1"/>
</dbReference>
<dbReference type="EMBL" id="JBHSRS010000083">
    <property type="protein sequence ID" value="MFC6283497.1"/>
    <property type="molecule type" value="Genomic_DNA"/>
</dbReference>
<keyword evidence="4" id="KW-0411">Iron-sulfur</keyword>
<dbReference type="Gene3D" id="1.20.1270.370">
    <property type="match status" value="1"/>
</dbReference>
<accession>A0ABW1U1N8</accession>
<dbReference type="Pfam" id="PF06050">
    <property type="entry name" value="HGD-D"/>
    <property type="match status" value="1"/>
</dbReference>
<dbReference type="PANTHER" id="PTHR30548:SF5">
    <property type="entry name" value="SUBUNIT OF OXYGEN-SENSITIVE 2-HYDROXYISOCAPROYL-COA DEHYDRATASE"/>
    <property type="match status" value="1"/>
</dbReference>
<evidence type="ECO:0000256" key="1">
    <source>
        <dbReference type="ARBA" id="ARBA00005806"/>
    </source>
</evidence>
<dbReference type="PANTHER" id="PTHR30548">
    <property type="entry name" value="2-HYDROXYGLUTARYL-COA DEHYDRATASE, D-COMPONENT-RELATED"/>
    <property type="match status" value="1"/>
</dbReference>
<sequence>MNKILEQLAAAAAAPGASAVAWKQATGGKVVGSFPMHFPAEAVHAAGALPMILQEAEDPITVGHASIYPFYCGYTRSLVDQAAKGDLGFVDAIMFGDHCVQVLSAADMMRLRMPETKVHFYQLIPSLRDAWSEENAVRILRRLIEGLEETLGVTVTEEALHASIALFNENRQLIRNLYAQRRAGTVSLSSSEMQHIVKSSMVMDKATHNRMLRELTAQLQGTGDGNVGKVPLYLSGHLCQAPKLEVLDLIEQCGVTVVDDDLYHGYRYVSTDVDTRGDPVLALARWYIGRNWGAPCPTRIDPKTDWDEWLLKAVGACGAQGMIVLMAKFCEPHYFYYPRIKKTFESNGMPHLLVETEHEMVAAGNIRTRVESFVEMIKRRNEVNTAAMA</sequence>
<evidence type="ECO:0000313" key="5">
    <source>
        <dbReference type="EMBL" id="MFC6283497.1"/>
    </source>
</evidence>
<dbReference type="Gene3D" id="3.40.50.11890">
    <property type="match status" value="1"/>
</dbReference>
<organism evidence="5 6">
    <name type="scientific">Polaromonas aquatica</name>
    <dbReference type="NCBI Taxonomy" id="332657"/>
    <lineage>
        <taxon>Bacteria</taxon>
        <taxon>Pseudomonadati</taxon>
        <taxon>Pseudomonadota</taxon>
        <taxon>Betaproteobacteria</taxon>
        <taxon>Burkholderiales</taxon>
        <taxon>Comamonadaceae</taxon>
        <taxon>Polaromonas</taxon>
    </lineage>
</organism>
<keyword evidence="3" id="KW-0408">Iron</keyword>
<comment type="similarity">
    <text evidence="1">Belongs to the FldB/FldC dehydratase alpha/beta subunit family.</text>
</comment>
<keyword evidence="6" id="KW-1185">Reference proteome</keyword>
<dbReference type="Proteomes" id="UP001596270">
    <property type="component" value="Unassembled WGS sequence"/>
</dbReference>
<protein>
    <submittedName>
        <fullName evidence="5">2-hydroxyacyl-CoA dehydratase subunit D</fullName>
    </submittedName>
</protein>
<evidence type="ECO:0000256" key="3">
    <source>
        <dbReference type="ARBA" id="ARBA00023004"/>
    </source>
</evidence>
<gene>
    <name evidence="5" type="ORF">ACFQND_19895</name>
</gene>
<evidence type="ECO:0000256" key="2">
    <source>
        <dbReference type="ARBA" id="ARBA00022723"/>
    </source>
</evidence>
<comment type="caution">
    <text evidence="5">The sequence shown here is derived from an EMBL/GenBank/DDBJ whole genome shotgun (WGS) entry which is preliminary data.</text>
</comment>
<evidence type="ECO:0000313" key="6">
    <source>
        <dbReference type="Proteomes" id="UP001596270"/>
    </source>
</evidence>
<proteinExistence type="inferred from homology"/>
<name>A0ABW1U1N8_9BURK</name>
<dbReference type="InterPro" id="IPR010327">
    <property type="entry name" value="FldB/FldC_alpha/beta"/>
</dbReference>
<evidence type="ECO:0000256" key="4">
    <source>
        <dbReference type="ARBA" id="ARBA00023014"/>
    </source>
</evidence>
<keyword evidence="2" id="KW-0479">Metal-binding</keyword>
<dbReference type="RefSeq" id="WP_371438123.1">
    <property type="nucleotide sequence ID" value="NZ_JBHSRS010000083.1"/>
</dbReference>
<reference evidence="6" key="1">
    <citation type="journal article" date="2019" name="Int. J. Syst. Evol. Microbiol.">
        <title>The Global Catalogue of Microorganisms (GCM) 10K type strain sequencing project: providing services to taxonomists for standard genome sequencing and annotation.</title>
        <authorList>
            <consortium name="The Broad Institute Genomics Platform"/>
            <consortium name="The Broad Institute Genome Sequencing Center for Infectious Disease"/>
            <person name="Wu L."/>
            <person name="Ma J."/>
        </authorList>
    </citation>
    <scope>NUCLEOTIDE SEQUENCE [LARGE SCALE GENOMIC DNA]</scope>
    <source>
        <strain evidence="6">CCUG 39402</strain>
    </source>
</reference>